<sequence length="437" mass="47582">MKKIGFIIVTLSMLLLVVVGCSSKEGEASTSKDETETSASNEPVEIEFWYGQGGTLAETIERFITEFNDSQDKVKVTGVAQGNYDETYQKLQAGIAAKQVPAAVLLENDATRSLISKQAIEPMDRYIEKQADFQPEDFVESFYNQGTVDGTQYALPLYGTTQVLYYRNDVMEELGLSTDDLKTWESLGEAAAKIKEEKGMKGWMPMWGSGNLIDAAYSNGGQIISEDGKEVLIDSPEWVEAWEFFRKAIHEDKTMGINHGGQGWEYWYKTIDEVMQGKAFGYTGSSGDQGDLDFSIVSAAPQPGWEGHDAAPAAGALLGAIPSSASDEQKAAAFEFLSFFTSAEKTADWSMSTGYIAVRKSAKDVEEFKAYAEENPQILVPLEQAQSATPPFVDPTGGKILDALSIAADKVEIEGVSAEKALQEAKKTAQSALDAVQ</sequence>
<accession>A0A516KJ69</accession>
<dbReference type="AlphaFoldDB" id="A0A516KJ69"/>
<dbReference type="SUPFAM" id="SSF53850">
    <property type="entry name" value="Periplasmic binding protein-like II"/>
    <property type="match status" value="1"/>
</dbReference>
<keyword evidence="2" id="KW-1185">Reference proteome</keyword>
<dbReference type="PANTHER" id="PTHR43649:SF12">
    <property type="entry name" value="DIACETYLCHITOBIOSE BINDING PROTEIN DASA"/>
    <property type="match status" value="1"/>
</dbReference>
<dbReference type="Pfam" id="PF13416">
    <property type="entry name" value="SBP_bac_8"/>
    <property type="match status" value="1"/>
</dbReference>
<dbReference type="KEGG" id="aqt:FN924_15365"/>
<dbReference type="RefSeq" id="WP_143895981.1">
    <property type="nucleotide sequence ID" value="NZ_CP041666.1"/>
</dbReference>
<reference evidence="1 2" key="1">
    <citation type="submission" date="2019-07" db="EMBL/GenBank/DDBJ databases">
        <authorList>
            <person name="Li J."/>
        </authorList>
    </citation>
    <scope>NUCLEOTIDE SEQUENCE [LARGE SCALE GENOMIC DNA]</scope>
    <source>
        <strain evidence="1 2">TKL69</strain>
    </source>
</reference>
<dbReference type="PANTHER" id="PTHR43649">
    <property type="entry name" value="ARABINOSE-BINDING PROTEIN-RELATED"/>
    <property type="match status" value="1"/>
</dbReference>
<dbReference type="PROSITE" id="PS51257">
    <property type="entry name" value="PROKAR_LIPOPROTEIN"/>
    <property type="match status" value="1"/>
</dbReference>
<dbReference type="CDD" id="cd14748">
    <property type="entry name" value="PBP2_UgpB"/>
    <property type="match status" value="1"/>
</dbReference>
<proteinExistence type="predicted"/>
<evidence type="ECO:0000313" key="2">
    <source>
        <dbReference type="Proteomes" id="UP000315215"/>
    </source>
</evidence>
<name>A0A516KJ69_9BACI</name>
<dbReference type="Gene3D" id="3.40.190.10">
    <property type="entry name" value="Periplasmic binding protein-like II"/>
    <property type="match status" value="1"/>
</dbReference>
<gene>
    <name evidence="1" type="ORF">FN924_15365</name>
</gene>
<dbReference type="InterPro" id="IPR050490">
    <property type="entry name" value="Bact_solute-bd_prot1"/>
</dbReference>
<evidence type="ECO:0000313" key="1">
    <source>
        <dbReference type="EMBL" id="QDP41438.1"/>
    </source>
</evidence>
<organism evidence="1 2">
    <name type="scientific">Radiobacillus deserti</name>
    <dbReference type="NCBI Taxonomy" id="2594883"/>
    <lineage>
        <taxon>Bacteria</taxon>
        <taxon>Bacillati</taxon>
        <taxon>Bacillota</taxon>
        <taxon>Bacilli</taxon>
        <taxon>Bacillales</taxon>
        <taxon>Bacillaceae</taxon>
        <taxon>Radiobacillus</taxon>
    </lineage>
</organism>
<protein>
    <submittedName>
        <fullName evidence="1">ABC transporter substrate-binding protein</fullName>
    </submittedName>
</protein>
<dbReference type="InterPro" id="IPR006059">
    <property type="entry name" value="SBP"/>
</dbReference>
<dbReference type="OrthoDB" id="9795467at2"/>
<dbReference type="EMBL" id="CP041666">
    <property type="protein sequence ID" value="QDP41438.1"/>
    <property type="molecule type" value="Genomic_DNA"/>
</dbReference>
<dbReference type="Proteomes" id="UP000315215">
    <property type="component" value="Chromosome"/>
</dbReference>